<dbReference type="PANTHER" id="PTHR47618">
    <property type="entry name" value="BIFUNCTIONAL OLIGORIBONUCLEASE AND PAP PHOSPHATASE NRNA"/>
    <property type="match status" value="1"/>
</dbReference>
<dbReference type="Gene3D" id="3.90.1640.10">
    <property type="entry name" value="inorganic pyrophosphatase (n-terminal core)"/>
    <property type="match status" value="1"/>
</dbReference>
<dbReference type="InterPro" id="IPR038763">
    <property type="entry name" value="DHH_sf"/>
</dbReference>
<dbReference type="PANTHER" id="PTHR47618:SF1">
    <property type="entry name" value="BIFUNCTIONAL OLIGORIBONUCLEASE AND PAP PHOSPHATASE NRNA"/>
    <property type="match status" value="1"/>
</dbReference>
<dbReference type="Pfam" id="PF01368">
    <property type="entry name" value="DHH"/>
    <property type="match status" value="1"/>
</dbReference>
<evidence type="ECO:0000313" key="4">
    <source>
        <dbReference type="Proteomes" id="UP000199659"/>
    </source>
</evidence>
<dbReference type="Gene3D" id="3.10.310.30">
    <property type="match status" value="1"/>
</dbReference>
<dbReference type="EMBL" id="FOYZ01000004">
    <property type="protein sequence ID" value="SFR72810.1"/>
    <property type="molecule type" value="Genomic_DNA"/>
</dbReference>
<evidence type="ECO:0000259" key="2">
    <source>
        <dbReference type="Pfam" id="PF02272"/>
    </source>
</evidence>
<proteinExistence type="predicted"/>
<dbReference type="Proteomes" id="UP000199659">
    <property type="component" value="Unassembled WGS sequence"/>
</dbReference>
<dbReference type="AlphaFoldDB" id="A0A1I6J2T2"/>
<dbReference type="STRING" id="37658.SAMN05661086_01351"/>
<feature type="domain" description="DHHA1" evidence="2">
    <location>
        <begin position="223"/>
        <end position="307"/>
    </location>
</feature>
<organism evidence="3 4">
    <name type="scientific">Anaeromicropila populeti</name>
    <dbReference type="NCBI Taxonomy" id="37658"/>
    <lineage>
        <taxon>Bacteria</taxon>
        <taxon>Bacillati</taxon>
        <taxon>Bacillota</taxon>
        <taxon>Clostridia</taxon>
        <taxon>Lachnospirales</taxon>
        <taxon>Lachnospiraceae</taxon>
        <taxon>Anaeromicropila</taxon>
    </lineage>
</organism>
<dbReference type="Pfam" id="PF02272">
    <property type="entry name" value="DHHA1"/>
    <property type="match status" value="1"/>
</dbReference>
<evidence type="ECO:0000313" key="3">
    <source>
        <dbReference type="EMBL" id="SFR72810.1"/>
    </source>
</evidence>
<dbReference type="OrthoDB" id="5896813at2"/>
<protein>
    <submittedName>
        <fullName evidence="3">DHHA1 domain-containing protein</fullName>
    </submittedName>
</protein>
<dbReference type="InterPro" id="IPR001667">
    <property type="entry name" value="DDH_dom"/>
</dbReference>
<name>A0A1I6J2T2_9FIRM</name>
<reference evidence="3 4" key="1">
    <citation type="submission" date="2016-10" db="EMBL/GenBank/DDBJ databases">
        <authorList>
            <person name="de Groot N.N."/>
        </authorList>
    </citation>
    <scope>NUCLEOTIDE SEQUENCE [LARGE SCALE GENOMIC DNA]</scope>
    <source>
        <strain evidence="3 4">743A</strain>
    </source>
</reference>
<accession>A0A1I6J2T2</accession>
<dbReference type="InterPro" id="IPR003156">
    <property type="entry name" value="DHHA1_dom"/>
</dbReference>
<dbReference type="InterPro" id="IPR051319">
    <property type="entry name" value="Oligoribo/pAp-PDE_c-di-AMP_PDE"/>
</dbReference>
<dbReference type="GO" id="GO:0003676">
    <property type="term" value="F:nucleic acid binding"/>
    <property type="evidence" value="ECO:0007669"/>
    <property type="project" value="InterPro"/>
</dbReference>
<keyword evidence="4" id="KW-1185">Reference proteome</keyword>
<sequence length="325" mass="36737">MDPMKLVWLLRGHKIYIQTHNFPDPDAISSAFGLQNFLKYYEIESILCYDGKIDKLSTKRMLKTYGIHIFAIEELADMREEDYIVMVDAQKYNSNLTDCIACEVACIDHHPTFIECDYLYKDIRIHGACASMIGEYFYITKTPMDPNTAAALTYGIKMDTSDFSRGVTDLDIDMFAYLYKLADKEKLSRMYNNVIEFADLHAYGAAIESISVYDKTGFAAIPFNCPDALIATISDFILALDVVDVAVVYAKREDGIKCSVRSERYDVNAGKLTNLALMEYGNGGGHFSMAGGFIPLDNVSKLGHNIDYKIRMLFLDAMKDQNKIQ</sequence>
<dbReference type="SUPFAM" id="SSF64182">
    <property type="entry name" value="DHH phosphoesterases"/>
    <property type="match status" value="1"/>
</dbReference>
<evidence type="ECO:0000259" key="1">
    <source>
        <dbReference type="Pfam" id="PF01368"/>
    </source>
</evidence>
<feature type="domain" description="DDH" evidence="1">
    <location>
        <begin position="14"/>
        <end position="156"/>
    </location>
</feature>
<gene>
    <name evidence="3" type="ORF">SAMN05661086_01351</name>
</gene>